<evidence type="ECO:0000256" key="1">
    <source>
        <dbReference type="ARBA" id="ARBA00005953"/>
    </source>
</evidence>
<evidence type="ECO:0000313" key="3">
    <source>
        <dbReference type="EMBL" id="MBS0122586.1"/>
    </source>
</evidence>
<dbReference type="AlphaFoldDB" id="A0A8J7WBD3"/>
<evidence type="ECO:0000313" key="4">
    <source>
        <dbReference type="Proteomes" id="UP000681356"/>
    </source>
</evidence>
<dbReference type="RefSeq" id="WP_212534564.1">
    <property type="nucleotide sequence ID" value="NZ_JAGTUU010000001.1"/>
</dbReference>
<keyword evidence="2" id="KW-0378">Hydrolase</keyword>
<accession>A0A8J7WBD3</accession>
<name>A0A8J7WBD3_9RHOB</name>
<dbReference type="CDD" id="cd00586">
    <property type="entry name" value="4HBT"/>
    <property type="match status" value="1"/>
</dbReference>
<dbReference type="Gene3D" id="3.10.129.10">
    <property type="entry name" value="Hotdog Thioesterase"/>
    <property type="match status" value="1"/>
</dbReference>
<dbReference type="PROSITE" id="PS01328">
    <property type="entry name" value="4HBCOA_THIOESTERASE"/>
    <property type="match status" value="1"/>
</dbReference>
<reference evidence="3" key="1">
    <citation type="submission" date="2021-04" db="EMBL/GenBank/DDBJ databases">
        <authorList>
            <person name="Yoon J."/>
        </authorList>
    </citation>
    <scope>NUCLEOTIDE SEQUENCE</scope>
    <source>
        <strain evidence="3">KMU-90</strain>
    </source>
</reference>
<dbReference type="SUPFAM" id="SSF54637">
    <property type="entry name" value="Thioesterase/thiol ester dehydrase-isomerase"/>
    <property type="match status" value="1"/>
</dbReference>
<proteinExistence type="inferred from homology"/>
<dbReference type="EMBL" id="JAGTUU010000001">
    <property type="protein sequence ID" value="MBS0122586.1"/>
    <property type="molecule type" value="Genomic_DNA"/>
</dbReference>
<gene>
    <name evidence="3" type="ORF">KB874_00440</name>
</gene>
<comment type="similarity">
    <text evidence="1">Belongs to the 4-hydroxybenzoyl-CoA thioesterase family.</text>
</comment>
<sequence length="141" mass="15839">MTIYKLHLQVLCHHCDATGIVHFPRYSEMAMHVVESWFDEALDWSFARMIGGESASVPVVRCDAEYPRASRLGDHLVWRLSVQRIGRSAIDLDLAATCGGEARVKMALTLVLSDLDVIRPRHWPEGVRARMADYLSGAFQG</sequence>
<organism evidence="3 4">
    <name type="scientific">Thetidibacter halocola</name>
    <dbReference type="NCBI Taxonomy" id="2827239"/>
    <lineage>
        <taxon>Bacteria</taxon>
        <taxon>Pseudomonadati</taxon>
        <taxon>Pseudomonadota</taxon>
        <taxon>Alphaproteobacteria</taxon>
        <taxon>Rhodobacterales</taxon>
        <taxon>Roseobacteraceae</taxon>
        <taxon>Thetidibacter</taxon>
    </lineage>
</organism>
<keyword evidence="4" id="KW-1185">Reference proteome</keyword>
<comment type="caution">
    <text evidence="3">The sequence shown here is derived from an EMBL/GenBank/DDBJ whole genome shotgun (WGS) entry which is preliminary data.</text>
</comment>
<dbReference type="Proteomes" id="UP000681356">
    <property type="component" value="Unassembled WGS sequence"/>
</dbReference>
<dbReference type="InterPro" id="IPR008272">
    <property type="entry name" value="HB-CoA_thioesterase_AS"/>
</dbReference>
<dbReference type="GO" id="GO:0016787">
    <property type="term" value="F:hydrolase activity"/>
    <property type="evidence" value="ECO:0007669"/>
    <property type="project" value="UniProtKB-KW"/>
</dbReference>
<protein>
    <submittedName>
        <fullName evidence="3">Acyl-CoA thioesterase</fullName>
    </submittedName>
</protein>
<dbReference type="InterPro" id="IPR029069">
    <property type="entry name" value="HotDog_dom_sf"/>
</dbReference>
<dbReference type="Pfam" id="PF13279">
    <property type="entry name" value="4HBT_2"/>
    <property type="match status" value="1"/>
</dbReference>
<evidence type="ECO:0000256" key="2">
    <source>
        <dbReference type="ARBA" id="ARBA00022801"/>
    </source>
</evidence>